<comment type="caution">
    <text evidence="6">The sequence shown here is derived from an EMBL/GenBank/DDBJ whole genome shotgun (WGS) entry which is preliminary data.</text>
</comment>
<gene>
    <name evidence="6" type="ORF">RNJ44_01637</name>
</gene>
<feature type="compositionally biased region" description="Polar residues" evidence="4">
    <location>
        <begin position="972"/>
        <end position="988"/>
    </location>
</feature>
<feature type="compositionally biased region" description="Pro residues" evidence="4">
    <location>
        <begin position="177"/>
        <end position="187"/>
    </location>
</feature>
<feature type="region of interest" description="Disordered" evidence="4">
    <location>
        <begin position="552"/>
        <end position="665"/>
    </location>
</feature>
<feature type="domain" description="MIF4G" evidence="5">
    <location>
        <begin position="670"/>
        <end position="913"/>
    </location>
</feature>
<feature type="compositionally biased region" description="Basic and acidic residues" evidence="4">
    <location>
        <begin position="959"/>
        <end position="971"/>
    </location>
</feature>
<dbReference type="SUPFAM" id="SSF101489">
    <property type="entry name" value="Eukaryotic initiation factor 4f subunit eIF4g, eIF4e-binding domain"/>
    <property type="match status" value="1"/>
</dbReference>
<feature type="compositionally biased region" description="Basic and acidic residues" evidence="4">
    <location>
        <begin position="989"/>
        <end position="1000"/>
    </location>
</feature>
<evidence type="ECO:0000256" key="4">
    <source>
        <dbReference type="SAM" id="MobiDB-lite"/>
    </source>
</evidence>
<reference evidence="6 7" key="1">
    <citation type="submission" date="2024-05" db="EMBL/GenBank/DDBJ databases">
        <title>Long read based assembly of the Candida bracarensis genome reveals expanded adhesin content.</title>
        <authorList>
            <person name="Marcet-Houben M."/>
            <person name="Ksiezopolska E."/>
            <person name="Gabaldon T."/>
        </authorList>
    </citation>
    <scope>NUCLEOTIDE SEQUENCE [LARGE SCALE GENOMIC DNA]</scope>
    <source>
        <strain evidence="6 7">CBM6</strain>
    </source>
</reference>
<feature type="compositionally biased region" description="Basic and acidic residues" evidence="4">
    <location>
        <begin position="1"/>
        <end position="16"/>
    </location>
</feature>
<feature type="region of interest" description="Disordered" evidence="4">
    <location>
        <begin position="1"/>
        <end position="108"/>
    </location>
</feature>
<dbReference type="InterPro" id="IPR003890">
    <property type="entry name" value="MIF4G-like_typ-3"/>
</dbReference>
<evidence type="ECO:0000313" key="6">
    <source>
        <dbReference type="EMBL" id="KAL3229501.1"/>
    </source>
</evidence>
<feature type="compositionally biased region" description="Low complexity" evidence="4">
    <location>
        <begin position="57"/>
        <end position="91"/>
    </location>
</feature>
<dbReference type="SUPFAM" id="SSF48371">
    <property type="entry name" value="ARM repeat"/>
    <property type="match status" value="1"/>
</dbReference>
<protein>
    <recommendedName>
        <fullName evidence="5">MIF4G domain-containing protein</fullName>
    </recommendedName>
</protein>
<comment type="similarity">
    <text evidence="1">Belongs to the eukaryotic initiation factor 4G family.</text>
</comment>
<feature type="region of interest" description="Disordered" evidence="4">
    <location>
        <begin position="279"/>
        <end position="353"/>
    </location>
</feature>
<keyword evidence="7" id="KW-1185">Reference proteome</keyword>
<evidence type="ECO:0000256" key="2">
    <source>
        <dbReference type="ARBA" id="ARBA00022540"/>
    </source>
</evidence>
<feature type="compositionally biased region" description="Basic and acidic residues" evidence="4">
    <location>
        <begin position="435"/>
        <end position="458"/>
    </location>
</feature>
<dbReference type="SMART" id="SM00543">
    <property type="entry name" value="MIF4G"/>
    <property type="match status" value="1"/>
</dbReference>
<evidence type="ECO:0000256" key="1">
    <source>
        <dbReference type="ARBA" id="ARBA00005775"/>
    </source>
</evidence>
<feature type="compositionally biased region" description="Basic and acidic residues" evidence="4">
    <location>
        <begin position="612"/>
        <end position="631"/>
    </location>
</feature>
<dbReference type="PANTHER" id="PTHR23253:SF9">
    <property type="entry name" value="EUKARYOTIC TRANSLATION INITIATION FACTOR 4 GAMMA 2"/>
    <property type="match status" value="1"/>
</dbReference>
<dbReference type="Proteomes" id="UP001623330">
    <property type="component" value="Unassembled WGS sequence"/>
</dbReference>
<feature type="compositionally biased region" description="Basic and acidic residues" evidence="4">
    <location>
        <begin position="255"/>
        <end position="264"/>
    </location>
</feature>
<dbReference type="Pfam" id="PF12152">
    <property type="entry name" value="eIF_4G1"/>
    <property type="match status" value="1"/>
</dbReference>
<feature type="region of interest" description="Disordered" evidence="4">
    <location>
        <begin position="169"/>
        <end position="264"/>
    </location>
</feature>
<sequence>MTDQEGVKIEKGEVPKVDSAQKFNSRKPEDHQHSNQYSGSNISEGSKSGYNNGGRGNYHNNTNNYNRNYQSRGNSNRYNKYNNNAGGRNNSQSGTMSQGYYNNYNGTGNNRYNNGYNKHSRSQQLNSAASGMQWGGYYGNQMYYYPQGMAAMGNPAGMDMAAIMAAQQSMMGSPQPSLSPPPQPVTPPTKKVEITKKTGEHLDLNEIRAQHQAKVASSVPSDKDDEKSTPSESKEVTPQPAETIATKEATPEAAPVKKDDASDVRRLFLEQVKLRKAAIEKAKNGESPDKDAAEKPLEKHNEEEETSESNVEVKGIEKNEDHKEKSKAIETTENAEDVTAPENASPDADIAESKPPTFAELLRLKKQKAQEDLEVTDEVSSAALDNSQNMDNEKVDAEKNAEVEVKSADFEREVPNKTETVEDINEQETAPIKKVILEDPKGEDHSGDTEDDVTHNEFNEPTEIPSSTPPSDILTMSQLLEKLEKIPPVEDIYSFSYPSDIEKPNEKYKKEKVKYTYGPSFLLQFQSRVKAFPDDPWQLSTAAKIVIPPSISKSKSRDSNRFNNNSMGGRMNDFRNGSFRGMDMRTNSKANSKRKSKRTMDDRRSTRTSYTSRRDRERAAEERKEEDRKAEVAPLVPSANRWVPKSKQKKETEKKLAPDGTEMLDKEEVERKMKSLLNKLTLEKFDPISNEMLAIANQSKWETEGETLKLVIEQVFHKACDEPHWSSMYAQLCGKIVKELDPEIKDATNEGKVGPKLVLHYLVARCHTEFEKGWTDKLPTKDDGSPLEPEMMSDEYYQAAAAKRRGLGLVRFIGFLYRLNLLTGKMMFECFRRLMKDLTDTPSEEILESVVELLDTVGEQFESDSFRTVNATLEGSALLDSLFQILQNIINEGKITSRIKFKLLDVKELREVKHWNSDKKDSGPKTIQQIHEEEEKQRALKSNSRQASRRVNNSNMNNRDSRDRGYYRRDNQNYSKDNFTNTRNPSTRYNRDEKKEEKAPPPKTTNMFSALMDSEDDE</sequence>
<feature type="compositionally biased region" description="Low complexity" evidence="4">
    <location>
        <begin position="949"/>
        <end position="958"/>
    </location>
</feature>
<dbReference type="InterPro" id="IPR036211">
    <property type="entry name" value="eIF4G_eIF4E-bd_sf"/>
</dbReference>
<evidence type="ECO:0000259" key="5">
    <source>
        <dbReference type="SMART" id="SM00543"/>
    </source>
</evidence>
<dbReference type="InterPro" id="IPR022745">
    <property type="entry name" value="eIF4G1_eIF4E-bd"/>
</dbReference>
<feature type="region of interest" description="Disordered" evidence="4">
    <location>
        <begin position="933"/>
        <end position="1018"/>
    </location>
</feature>
<dbReference type="Gene3D" id="1.20.970.30">
    <property type="entry name" value="eIF4G, eIF4E-binding domain"/>
    <property type="match status" value="1"/>
</dbReference>
<feature type="compositionally biased region" description="Polar residues" evidence="4">
    <location>
        <begin position="34"/>
        <end position="48"/>
    </location>
</feature>
<feature type="compositionally biased region" description="Basic and acidic residues" evidence="4">
    <location>
        <begin position="391"/>
        <end position="420"/>
    </location>
</feature>
<feature type="compositionally biased region" description="Basic and acidic residues" evidence="4">
    <location>
        <begin position="279"/>
        <end position="302"/>
    </location>
</feature>
<dbReference type="PANTHER" id="PTHR23253">
    <property type="entry name" value="EUKARYOTIC TRANSLATION INITIATION FACTOR 4 GAMMA"/>
    <property type="match status" value="1"/>
</dbReference>
<dbReference type="InterPro" id="IPR016024">
    <property type="entry name" value="ARM-type_fold"/>
</dbReference>
<feature type="compositionally biased region" description="Low complexity" evidence="4">
    <location>
        <begin position="99"/>
        <end position="108"/>
    </location>
</feature>
<proteinExistence type="inferred from homology"/>
<feature type="compositionally biased region" description="Basic and acidic residues" evidence="4">
    <location>
        <begin position="649"/>
        <end position="665"/>
    </location>
</feature>
<feature type="compositionally biased region" description="Basic and acidic residues" evidence="4">
    <location>
        <begin position="190"/>
        <end position="209"/>
    </location>
</feature>
<feature type="compositionally biased region" description="Basic and acidic residues" evidence="4">
    <location>
        <begin position="314"/>
        <end position="330"/>
    </location>
</feature>
<feature type="compositionally biased region" description="Basic and acidic residues" evidence="4">
    <location>
        <begin position="221"/>
        <end position="235"/>
    </location>
</feature>
<name>A0ABR4NNJ2_9SACH</name>
<organism evidence="6 7">
    <name type="scientific">Nakaseomyces bracarensis</name>
    <dbReference type="NCBI Taxonomy" id="273131"/>
    <lineage>
        <taxon>Eukaryota</taxon>
        <taxon>Fungi</taxon>
        <taxon>Dikarya</taxon>
        <taxon>Ascomycota</taxon>
        <taxon>Saccharomycotina</taxon>
        <taxon>Saccharomycetes</taxon>
        <taxon>Saccharomycetales</taxon>
        <taxon>Saccharomycetaceae</taxon>
        <taxon>Nakaseomyces</taxon>
    </lineage>
</organism>
<evidence type="ECO:0000313" key="7">
    <source>
        <dbReference type="Proteomes" id="UP001623330"/>
    </source>
</evidence>
<feature type="region of interest" description="Disordered" evidence="4">
    <location>
        <begin position="370"/>
        <end position="471"/>
    </location>
</feature>
<keyword evidence="3" id="KW-0648">Protein biosynthesis</keyword>
<accession>A0ABR4NNJ2</accession>
<dbReference type="EMBL" id="JBEVYD010000011">
    <property type="protein sequence ID" value="KAL3229501.1"/>
    <property type="molecule type" value="Genomic_DNA"/>
</dbReference>
<dbReference type="Pfam" id="PF02854">
    <property type="entry name" value="MIF4G"/>
    <property type="match status" value="1"/>
</dbReference>
<dbReference type="Gene3D" id="1.25.40.180">
    <property type="match status" value="1"/>
</dbReference>
<evidence type="ECO:0000256" key="3">
    <source>
        <dbReference type="ARBA" id="ARBA00022917"/>
    </source>
</evidence>
<keyword evidence="2" id="KW-0396">Initiation factor</keyword>
<feature type="compositionally biased region" description="Low complexity" evidence="4">
    <location>
        <begin position="461"/>
        <end position="471"/>
    </location>
</feature>